<evidence type="ECO:0000313" key="5">
    <source>
        <dbReference type="Proteomes" id="UP001281614"/>
    </source>
</evidence>
<evidence type="ECO:0000256" key="1">
    <source>
        <dbReference type="SAM" id="MobiDB-lite"/>
    </source>
</evidence>
<dbReference type="EMBL" id="VYYT01000046">
    <property type="protein sequence ID" value="KAK2774450.1"/>
    <property type="molecule type" value="Genomic_DNA"/>
</dbReference>
<feature type="transmembrane region" description="Helical" evidence="2">
    <location>
        <begin position="531"/>
        <end position="553"/>
    </location>
</feature>
<keyword evidence="5" id="KW-1185">Reference proteome</keyword>
<sequence length="656" mass="74182">MFTATAGYAAWRYFHRQPEKDAKTTARPIAQTDQPLETLDQQQVEQNPRDAAKRQGLSRKRIIICCDGTWQTSATGRKNVPSNVTRLARSIAHNRNHTGSDDGNSPEEDLQQIVYYSPGVGTGDGVNVIEKTRQATFGDGLVSDVIRAYSFVVMNYSPLDEIYCFGFSRGAYTARAVAGLITDIGIIKPQELDDFPELYALYRKCGNNDSFRFRQSPEYRQWIMGVRKKGFEYLVQNPEKPDNHWSQVPHSLPPEFTRVIQVVGVFDTVGALGIPYMGWTQGISNFIAGRLPFLGIDEYGFHNPSLSRYIKNAFHALALDDKKTAFCPTLWRLPGPGQQAPYPTTETREALAERFRNLLNAKQPDEAEINTAWSDLVECEMADQLQVQKDGQLEYVKPNLQQVWFPGSHQNIGGGNPGILLGAPFDCEQLALVTFTWMCDQVSPFLQFNDEQIAANGIHPQILSTLADREIMSRKKLIEFSHQSQGLHVSSFVKLARQVLSRLRWVKTGEDNQDWALGPIIGDTSVVQGGLLISFLFRSLFNLIFGFLFRFFLADRTPGLYNRPDGHQNDAGITNERVHPAVRYRMDNDPSYKPGALRDFQKPITKKKGPYNDNKYVWRSTKTAPALQEYIIKPEDRISRELANRSNIARNFIIGL</sequence>
<keyword evidence="2" id="KW-0812">Transmembrane</keyword>
<dbReference type="Pfam" id="PF09994">
    <property type="entry name" value="T6SS_Tle1-like_cat"/>
    <property type="match status" value="1"/>
</dbReference>
<name>A0AAD9YRF3_COLKA</name>
<dbReference type="AlphaFoldDB" id="A0AAD9YRF3"/>
<keyword evidence="2" id="KW-1133">Transmembrane helix</keyword>
<reference evidence="4" key="1">
    <citation type="submission" date="2023-02" db="EMBL/GenBank/DDBJ databases">
        <title>Colletotrichum kahawae CIFC_Que2 genome sequencing and assembly.</title>
        <authorList>
            <person name="Baroncelli R."/>
        </authorList>
    </citation>
    <scope>NUCLEOTIDE SEQUENCE</scope>
    <source>
        <strain evidence="4">CIFC_Que2</strain>
    </source>
</reference>
<evidence type="ECO:0000259" key="3">
    <source>
        <dbReference type="Pfam" id="PF09994"/>
    </source>
</evidence>
<feature type="compositionally biased region" description="Polar residues" evidence="1">
    <location>
        <begin position="32"/>
        <end position="46"/>
    </location>
</feature>
<feature type="region of interest" description="Disordered" evidence="1">
    <location>
        <begin position="32"/>
        <end position="55"/>
    </location>
</feature>
<dbReference type="PANTHER" id="PTHR33840">
    <property type="match status" value="1"/>
</dbReference>
<proteinExistence type="predicted"/>
<evidence type="ECO:0000313" key="4">
    <source>
        <dbReference type="EMBL" id="KAK2774450.1"/>
    </source>
</evidence>
<keyword evidence="2" id="KW-0472">Membrane</keyword>
<organism evidence="4 5">
    <name type="scientific">Colletotrichum kahawae</name>
    <name type="common">Coffee berry disease fungus</name>
    <dbReference type="NCBI Taxonomy" id="34407"/>
    <lineage>
        <taxon>Eukaryota</taxon>
        <taxon>Fungi</taxon>
        <taxon>Dikarya</taxon>
        <taxon>Ascomycota</taxon>
        <taxon>Pezizomycotina</taxon>
        <taxon>Sordariomycetes</taxon>
        <taxon>Hypocreomycetidae</taxon>
        <taxon>Glomerellales</taxon>
        <taxon>Glomerellaceae</taxon>
        <taxon>Colletotrichum</taxon>
        <taxon>Colletotrichum gloeosporioides species complex</taxon>
    </lineage>
</organism>
<feature type="domain" description="T6SS Phospholipase effector Tle1-like catalytic" evidence="3">
    <location>
        <begin position="60"/>
        <end position="441"/>
    </location>
</feature>
<dbReference type="Proteomes" id="UP001281614">
    <property type="component" value="Unassembled WGS sequence"/>
</dbReference>
<dbReference type="InterPro" id="IPR029058">
    <property type="entry name" value="AB_hydrolase_fold"/>
</dbReference>
<protein>
    <submittedName>
        <fullName evidence="4">Peptidoglycan binding domain containing protein</fullName>
    </submittedName>
</protein>
<dbReference type="SUPFAM" id="SSF53474">
    <property type="entry name" value="alpha/beta-Hydrolases"/>
    <property type="match status" value="1"/>
</dbReference>
<accession>A0AAD9YRF3</accession>
<gene>
    <name evidence="4" type="ORF">CKAH01_03683</name>
</gene>
<dbReference type="InterPro" id="IPR018712">
    <property type="entry name" value="Tle1-like_cat"/>
</dbReference>
<comment type="caution">
    <text evidence="4">The sequence shown here is derived from an EMBL/GenBank/DDBJ whole genome shotgun (WGS) entry which is preliminary data.</text>
</comment>
<dbReference type="PANTHER" id="PTHR33840:SF16">
    <property type="entry name" value="DUF2235 DOMAIN-CONTAINING PROTEIN"/>
    <property type="match status" value="1"/>
</dbReference>
<evidence type="ECO:0000256" key="2">
    <source>
        <dbReference type="SAM" id="Phobius"/>
    </source>
</evidence>